<keyword evidence="4" id="KW-1185">Reference proteome</keyword>
<dbReference type="Pfam" id="PF16405">
    <property type="entry name" value="DUF5013"/>
    <property type="match status" value="1"/>
</dbReference>
<dbReference type="Pfam" id="PF16389">
    <property type="entry name" value="DUF4998"/>
    <property type="match status" value="1"/>
</dbReference>
<protein>
    <submittedName>
        <fullName evidence="3">DUF5013 domain-containing protein</fullName>
    </submittedName>
</protein>
<feature type="signal peptide" evidence="1">
    <location>
        <begin position="1"/>
        <end position="25"/>
    </location>
</feature>
<dbReference type="OrthoDB" id="9794261at2"/>
<gene>
    <name evidence="3" type="ORF">EOD40_01205</name>
</gene>
<dbReference type="InterPro" id="IPR032181">
    <property type="entry name" value="DUF5013"/>
</dbReference>
<evidence type="ECO:0000259" key="2">
    <source>
        <dbReference type="Pfam" id="PF16405"/>
    </source>
</evidence>
<dbReference type="AlphaFoldDB" id="A0A3S2XM12"/>
<evidence type="ECO:0000256" key="1">
    <source>
        <dbReference type="SAM" id="SignalP"/>
    </source>
</evidence>
<dbReference type="EMBL" id="SACJ01000001">
    <property type="protein sequence ID" value="RVT79756.1"/>
    <property type="molecule type" value="Genomic_DNA"/>
</dbReference>
<feature type="domain" description="DUF5013" evidence="2">
    <location>
        <begin position="240"/>
        <end position="393"/>
    </location>
</feature>
<dbReference type="RefSeq" id="WP_128193073.1">
    <property type="nucleotide sequence ID" value="NZ_SACJ01000001.1"/>
</dbReference>
<evidence type="ECO:0000313" key="4">
    <source>
        <dbReference type="Proteomes" id="UP000285211"/>
    </source>
</evidence>
<proteinExistence type="predicted"/>
<evidence type="ECO:0000313" key="3">
    <source>
        <dbReference type="EMBL" id="RVT79756.1"/>
    </source>
</evidence>
<sequence length="416" mass="45417">MKNLRNILVTAFAVALILVIHSCTSSDDYLKFVDGGAISYTGKIDSLKFFPGRDRLKIKGLIISDPKVSQLRVYWNTKKDSVVIPINRTSGIDEVSSIIENLPENIYNFEVKTFDAKGNSSISQYITAQTYGTRYQASLTDRKIVSSKLSSDFSLTIDFATMDLTTGAYATEVVYTDNSNVQHAVTVPVTQNQLVVSNYKIGSKFKQRSLFLPVKTAIDIFYTDFVSKEPQVIDLTYMIKNNKRPFLTSSTDGGRWGTLADWTTNAACKNHGGYGGWDGGCCGNPPGTINLESGWGAPVITNGKIYQTITLEAGTYIFNAPLLASGSGLNSGYTLSDYVYLAVAKGSILPDSSGGVLETDPATLGFKRIVNTMNSESAIITFTITQSTQITLGISTTQGNERYGHFLSFSLFKKNN</sequence>
<feature type="chain" id="PRO_5018566285" evidence="1">
    <location>
        <begin position="26"/>
        <end position="416"/>
    </location>
</feature>
<name>A0A3S2XM12_9FLAO</name>
<organism evidence="3 4">
    <name type="scientific">Flavobacterium sufflavum</name>
    <dbReference type="NCBI Taxonomy" id="1921138"/>
    <lineage>
        <taxon>Bacteria</taxon>
        <taxon>Pseudomonadati</taxon>
        <taxon>Bacteroidota</taxon>
        <taxon>Flavobacteriia</taxon>
        <taxon>Flavobacteriales</taxon>
        <taxon>Flavobacteriaceae</taxon>
        <taxon>Flavobacterium</taxon>
    </lineage>
</organism>
<keyword evidence="1" id="KW-0732">Signal</keyword>
<reference evidence="3 4" key="1">
    <citation type="submission" date="2019-01" db="EMBL/GenBank/DDBJ databases">
        <authorList>
            <person name="Chen W.-M."/>
        </authorList>
    </citation>
    <scope>NUCLEOTIDE SEQUENCE [LARGE SCALE GENOMIC DNA]</scope>
    <source>
        <strain evidence="3 4">BBQ-12</strain>
    </source>
</reference>
<accession>A0A3S2XM12</accession>
<comment type="caution">
    <text evidence="3">The sequence shown here is derived from an EMBL/GenBank/DDBJ whole genome shotgun (WGS) entry which is preliminary data.</text>
</comment>
<dbReference type="Proteomes" id="UP000285211">
    <property type="component" value="Unassembled WGS sequence"/>
</dbReference>